<accession>A0ABY7EXC2</accession>
<organism evidence="1 2">
    <name type="scientific">Mya arenaria</name>
    <name type="common">Soft-shell clam</name>
    <dbReference type="NCBI Taxonomy" id="6604"/>
    <lineage>
        <taxon>Eukaryota</taxon>
        <taxon>Metazoa</taxon>
        <taxon>Spiralia</taxon>
        <taxon>Lophotrochozoa</taxon>
        <taxon>Mollusca</taxon>
        <taxon>Bivalvia</taxon>
        <taxon>Autobranchia</taxon>
        <taxon>Heteroconchia</taxon>
        <taxon>Euheterodonta</taxon>
        <taxon>Imparidentia</taxon>
        <taxon>Neoheterodontei</taxon>
        <taxon>Myida</taxon>
        <taxon>Myoidea</taxon>
        <taxon>Myidae</taxon>
        <taxon>Mya</taxon>
    </lineage>
</organism>
<dbReference type="EMBL" id="CP111020">
    <property type="protein sequence ID" value="WAR14600.1"/>
    <property type="molecule type" value="Genomic_DNA"/>
</dbReference>
<keyword evidence="2" id="KW-1185">Reference proteome</keyword>
<name>A0ABY7EXC2_MYAAR</name>
<evidence type="ECO:0000313" key="1">
    <source>
        <dbReference type="EMBL" id="WAR14600.1"/>
    </source>
</evidence>
<sequence length="100" mass="10915">MSLSRLVFIADKERTVNTAFSKFSSLLVGNAGARDDRIAALEAKVDQPKTWRENLGQRLQSADVKDGQTYGGGYVDARVATGDCRVGSYTWVVELNPSSM</sequence>
<proteinExistence type="predicted"/>
<reference evidence="1" key="1">
    <citation type="submission" date="2022-11" db="EMBL/GenBank/DDBJ databases">
        <title>Centuries of genome instability and evolution in soft-shell clam transmissible cancer (bioRxiv).</title>
        <authorList>
            <person name="Hart S.F.M."/>
            <person name="Yonemitsu M.A."/>
            <person name="Giersch R.M."/>
            <person name="Beal B.F."/>
            <person name="Arriagada G."/>
            <person name="Davis B.W."/>
            <person name="Ostrander E.A."/>
            <person name="Goff S.P."/>
            <person name="Metzger M.J."/>
        </authorList>
    </citation>
    <scope>NUCLEOTIDE SEQUENCE</scope>
    <source>
        <strain evidence="1">MELC-2E11</strain>
        <tissue evidence="1">Siphon/mantle</tissue>
    </source>
</reference>
<gene>
    <name evidence="1" type="ORF">MAR_004705</name>
</gene>
<feature type="non-terminal residue" evidence="1">
    <location>
        <position position="1"/>
    </location>
</feature>
<protein>
    <submittedName>
        <fullName evidence="1">Uncharacterized protein</fullName>
    </submittedName>
</protein>
<dbReference type="Proteomes" id="UP001164746">
    <property type="component" value="Chromosome 9"/>
</dbReference>
<evidence type="ECO:0000313" key="2">
    <source>
        <dbReference type="Proteomes" id="UP001164746"/>
    </source>
</evidence>